<feature type="domain" description="N-acetyltransferase" evidence="1">
    <location>
        <begin position="1"/>
        <end position="116"/>
    </location>
</feature>
<gene>
    <name evidence="2" type="ORF">ABNN70_02410</name>
</gene>
<dbReference type="RefSeq" id="WP_353948646.1">
    <property type="nucleotide sequence ID" value="NZ_CP159510.1"/>
</dbReference>
<accession>A0AAU8IH47</accession>
<protein>
    <submittedName>
        <fullName evidence="2">GNAT family N-acetyltransferase</fullName>
    </submittedName>
</protein>
<organism evidence="2">
    <name type="scientific">Sporolactobacillus sp. Y61</name>
    <dbReference type="NCBI Taxonomy" id="3160863"/>
    <lineage>
        <taxon>Bacteria</taxon>
        <taxon>Bacillati</taxon>
        <taxon>Bacillota</taxon>
        <taxon>Bacilli</taxon>
        <taxon>Bacillales</taxon>
        <taxon>Sporolactobacillaceae</taxon>
        <taxon>Sporolactobacillus</taxon>
    </lineage>
</organism>
<dbReference type="EMBL" id="CP159510">
    <property type="protein sequence ID" value="XCJ17400.1"/>
    <property type="molecule type" value="Genomic_DNA"/>
</dbReference>
<reference evidence="2" key="1">
    <citation type="submission" date="2024-06" db="EMBL/GenBank/DDBJ databases">
        <authorList>
            <person name="Fan A."/>
            <person name="Zhang F.Y."/>
            <person name="Zhang L."/>
        </authorList>
    </citation>
    <scope>NUCLEOTIDE SEQUENCE</scope>
    <source>
        <strain evidence="2">Y61</strain>
    </source>
</reference>
<evidence type="ECO:0000313" key="2">
    <source>
        <dbReference type="EMBL" id="XCJ17400.1"/>
    </source>
</evidence>
<dbReference type="GO" id="GO:0016747">
    <property type="term" value="F:acyltransferase activity, transferring groups other than amino-acyl groups"/>
    <property type="evidence" value="ECO:0007669"/>
    <property type="project" value="InterPro"/>
</dbReference>
<dbReference type="CDD" id="cd04301">
    <property type="entry name" value="NAT_SF"/>
    <property type="match status" value="1"/>
</dbReference>
<dbReference type="SUPFAM" id="SSF55729">
    <property type="entry name" value="Acyl-CoA N-acyltransferases (Nat)"/>
    <property type="match status" value="1"/>
</dbReference>
<dbReference type="PROSITE" id="PS51186">
    <property type="entry name" value="GNAT"/>
    <property type="match status" value="1"/>
</dbReference>
<dbReference type="InterPro" id="IPR000182">
    <property type="entry name" value="GNAT_dom"/>
</dbReference>
<dbReference type="Gene3D" id="3.40.630.30">
    <property type="match status" value="1"/>
</dbReference>
<evidence type="ECO:0000259" key="1">
    <source>
        <dbReference type="PROSITE" id="PS51186"/>
    </source>
</evidence>
<proteinExistence type="predicted"/>
<dbReference type="InterPro" id="IPR016181">
    <property type="entry name" value="Acyl_CoA_acyltransferase"/>
</dbReference>
<sequence>MERRSYKAAQALLDLPDYRIYVASAAGQKIAGFIAEWQLDGLLFLEHLAVQPALRGSGIGSNMVKRYLDHVDRPVVLEVEEPNSRLAARRIHFYQKLGFKLSDYGYVQPNMQPVNEEPVALKIMHYPDGMTEKEFLQFKKLVSERVYQPKKTGKNG</sequence>
<dbReference type="Pfam" id="PF13508">
    <property type="entry name" value="Acetyltransf_7"/>
    <property type="match status" value="1"/>
</dbReference>
<name>A0AAU8IH47_9BACL</name>
<dbReference type="AlphaFoldDB" id="A0AAU8IH47"/>